<comment type="caution">
    <text evidence="6">The sequence shown here is derived from an EMBL/GenBank/DDBJ whole genome shotgun (WGS) entry which is preliminary data.</text>
</comment>
<dbReference type="InterPro" id="IPR036093">
    <property type="entry name" value="NAC_dom_sf"/>
</dbReference>
<proteinExistence type="predicted"/>
<dbReference type="PANTHER" id="PTHR31744">
    <property type="entry name" value="PROTEIN CUP-SHAPED COTYLEDON 2-RELATED"/>
    <property type="match status" value="1"/>
</dbReference>
<name>A0A9Q1M9U9_9SOLA</name>
<evidence type="ECO:0000256" key="2">
    <source>
        <dbReference type="ARBA" id="ARBA00023125"/>
    </source>
</evidence>
<keyword evidence="1" id="KW-0805">Transcription regulation</keyword>
<keyword evidence="2" id="KW-0238">DNA-binding</keyword>
<dbReference type="OrthoDB" id="1424968at2759"/>
<dbReference type="GO" id="GO:0003677">
    <property type="term" value="F:DNA binding"/>
    <property type="evidence" value="ECO:0007669"/>
    <property type="project" value="UniProtKB-KW"/>
</dbReference>
<dbReference type="InterPro" id="IPR003441">
    <property type="entry name" value="NAC-dom"/>
</dbReference>
<accession>A0A9Q1M9U9</accession>
<sequence>MEGEVKKEIDLPPGFRFHPSDEELITYYLVNKISDSTNFTARAIGDVDLNKSEPWDLPGKAKMGEKEYFFSRRDRKYATGVRTNRATSTGYWKTTGKDKEIFNRRATRGEKTNWVMHEYRIHSKSYYRTYKVPSFSMGRSGDYMMNHAEIQEFNRVFRGGSSMSLPVVQSQMKYNLGGPSEGGDCFTISGLNLNLGGGATTSQPQAPPQDVSSSHDVLMMTTDQADYGAELSSGNIMNRFMAMENCADLDNYWATY</sequence>
<evidence type="ECO:0000313" key="6">
    <source>
        <dbReference type="EMBL" id="KAJ8555328.1"/>
    </source>
</evidence>
<keyword evidence="7" id="KW-1185">Reference proteome</keyword>
<evidence type="ECO:0000259" key="5">
    <source>
        <dbReference type="PROSITE" id="PS51005"/>
    </source>
</evidence>
<organism evidence="6 7">
    <name type="scientific">Anisodus acutangulus</name>
    <dbReference type="NCBI Taxonomy" id="402998"/>
    <lineage>
        <taxon>Eukaryota</taxon>
        <taxon>Viridiplantae</taxon>
        <taxon>Streptophyta</taxon>
        <taxon>Embryophyta</taxon>
        <taxon>Tracheophyta</taxon>
        <taxon>Spermatophyta</taxon>
        <taxon>Magnoliopsida</taxon>
        <taxon>eudicotyledons</taxon>
        <taxon>Gunneridae</taxon>
        <taxon>Pentapetalae</taxon>
        <taxon>asterids</taxon>
        <taxon>lamiids</taxon>
        <taxon>Solanales</taxon>
        <taxon>Solanaceae</taxon>
        <taxon>Solanoideae</taxon>
        <taxon>Hyoscyameae</taxon>
        <taxon>Anisodus</taxon>
    </lineage>
</organism>
<dbReference type="EMBL" id="JAJAGQ010000008">
    <property type="protein sequence ID" value="KAJ8555328.1"/>
    <property type="molecule type" value="Genomic_DNA"/>
</dbReference>
<keyword evidence="3" id="KW-0804">Transcription</keyword>
<evidence type="ECO:0000256" key="3">
    <source>
        <dbReference type="ARBA" id="ARBA00023163"/>
    </source>
</evidence>
<dbReference type="PANTHER" id="PTHR31744:SF115">
    <property type="entry name" value="NAC DOMAIN CONTAINING PROTEIN 38"/>
    <property type="match status" value="1"/>
</dbReference>
<evidence type="ECO:0000256" key="4">
    <source>
        <dbReference type="ARBA" id="ARBA00023242"/>
    </source>
</evidence>
<evidence type="ECO:0000256" key="1">
    <source>
        <dbReference type="ARBA" id="ARBA00023015"/>
    </source>
</evidence>
<dbReference type="AlphaFoldDB" id="A0A9Q1M9U9"/>
<evidence type="ECO:0000313" key="7">
    <source>
        <dbReference type="Proteomes" id="UP001152561"/>
    </source>
</evidence>
<dbReference type="Proteomes" id="UP001152561">
    <property type="component" value="Unassembled WGS sequence"/>
</dbReference>
<dbReference type="SUPFAM" id="SSF101941">
    <property type="entry name" value="NAC domain"/>
    <property type="match status" value="1"/>
</dbReference>
<dbReference type="PROSITE" id="PS51005">
    <property type="entry name" value="NAC"/>
    <property type="match status" value="1"/>
</dbReference>
<dbReference type="Gene3D" id="2.170.150.80">
    <property type="entry name" value="NAC domain"/>
    <property type="match status" value="1"/>
</dbReference>
<dbReference type="GO" id="GO:0006355">
    <property type="term" value="P:regulation of DNA-templated transcription"/>
    <property type="evidence" value="ECO:0007669"/>
    <property type="project" value="InterPro"/>
</dbReference>
<dbReference type="Pfam" id="PF02365">
    <property type="entry name" value="NAM"/>
    <property type="match status" value="1"/>
</dbReference>
<protein>
    <recommendedName>
        <fullName evidence="5">NAC domain-containing protein</fullName>
    </recommendedName>
</protein>
<reference evidence="7" key="1">
    <citation type="journal article" date="2023" name="Proc. Natl. Acad. Sci. U.S.A.">
        <title>Genomic and structural basis for evolution of tropane alkaloid biosynthesis.</title>
        <authorList>
            <person name="Wanga Y.-J."/>
            <person name="Taina T."/>
            <person name="Yua J.-Y."/>
            <person name="Lia J."/>
            <person name="Xua B."/>
            <person name="Chenc J."/>
            <person name="D'Auriad J.C."/>
            <person name="Huanga J.-P."/>
            <person name="Huanga S.-X."/>
        </authorList>
    </citation>
    <scope>NUCLEOTIDE SEQUENCE [LARGE SCALE GENOMIC DNA]</scope>
    <source>
        <strain evidence="7">cv. KIB-2019</strain>
    </source>
</reference>
<gene>
    <name evidence="6" type="ORF">K7X08_012824</name>
</gene>
<keyword evidence="4" id="KW-0539">Nucleus</keyword>
<feature type="domain" description="NAC" evidence="5">
    <location>
        <begin position="11"/>
        <end position="159"/>
    </location>
</feature>